<evidence type="ECO:0008006" key="10">
    <source>
        <dbReference type="Google" id="ProtNLM"/>
    </source>
</evidence>
<comment type="caution">
    <text evidence="8">The sequence shown here is derived from an EMBL/GenBank/DDBJ whole genome shotgun (WGS) entry which is preliminary data.</text>
</comment>
<dbReference type="InterPro" id="IPR001128">
    <property type="entry name" value="Cyt_P450"/>
</dbReference>
<evidence type="ECO:0000313" key="8">
    <source>
        <dbReference type="EMBL" id="KAL2340161.1"/>
    </source>
</evidence>
<dbReference type="Gene3D" id="1.10.630.10">
    <property type="entry name" value="Cytochrome P450"/>
    <property type="match status" value="1"/>
</dbReference>
<dbReference type="AlphaFoldDB" id="A0ABD1MWH8"/>
<dbReference type="EMBL" id="JBGMDY010000003">
    <property type="protein sequence ID" value="KAL2340161.1"/>
    <property type="molecule type" value="Genomic_DNA"/>
</dbReference>
<dbReference type="SUPFAM" id="SSF48264">
    <property type="entry name" value="Cytochrome P450"/>
    <property type="match status" value="1"/>
</dbReference>
<evidence type="ECO:0000256" key="2">
    <source>
        <dbReference type="ARBA" id="ARBA00022723"/>
    </source>
</evidence>
<dbReference type="Pfam" id="PF00067">
    <property type="entry name" value="p450"/>
    <property type="match status" value="1"/>
</dbReference>
<evidence type="ECO:0000256" key="4">
    <source>
        <dbReference type="ARBA" id="ARBA00023004"/>
    </source>
</evidence>
<reference evidence="8 9" key="1">
    <citation type="submission" date="2024-08" db="EMBL/GenBank/DDBJ databases">
        <title>Insights into the chromosomal genome structure of Flemingia macrophylla.</title>
        <authorList>
            <person name="Ding Y."/>
            <person name="Zhao Y."/>
            <person name="Bi W."/>
            <person name="Wu M."/>
            <person name="Zhao G."/>
            <person name="Gong Y."/>
            <person name="Li W."/>
            <person name="Zhang P."/>
        </authorList>
    </citation>
    <scope>NUCLEOTIDE SEQUENCE [LARGE SCALE GENOMIC DNA]</scope>
    <source>
        <strain evidence="8">DYQJB</strain>
        <tissue evidence="8">Leaf</tissue>
    </source>
</reference>
<dbReference type="PROSITE" id="PS00086">
    <property type="entry name" value="CYTOCHROME_P450"/>
    <property type="match status" value="1"/>
</dbReference>
<evidence type="ECO:0000256" key="1">
    <source>
        <dbReference type="ARBA" id="ARBA00022617"/>
    </source>
</evidence>
<dbReference type="GO" id="GO:0004497">
    <property type="term" value="F:monooxygenase activity"/>
    <property type="evidence" value="ECO:0007669"/>
    <property type="project" value="UniProtKB-KW"/>
</dbReference>
<evidence type="ECO:0000256" key="6">
    <source>
        <dbReference type="PIRSR" id="PIRSR602401-1"/>
    </source>
</evidence>
<feature type="binding site" description="axial binding residue" evidence="6">
    <location>
        <position position="288"/>
    </location>
    <ligand>
        <name>heme</name>
        <dbReference type="ChEBI" id="CHEBI:30413"/>
    </ligand>
    <ligandPart>
        <name>Fe</name>
        <dbReference type="ChEBI" id="CHEBI:18248"/>
    </ligandPart>
</feature>
<sequence>MVRRLGQDATSHKGEGFVKVVLRPRLMEATFNNIMRMISGKKFYGDDCPMQDVEEAEAFREIIEEMQILISAENKADFLPIFRWLYDFEGINKRMKKVAGGAEAFLEKLIQEHRGGKHGSADNMISHLLKLSESQPEYYTDQIIKGLIQAMLVAGTETSALAVEWIMTELLNAPVLLQKAKDEIDTHIGRDRLVEEEDMSKLPYLRNIINETFRLHPTAALSLPHESSEDCNIGGYHIPRGTIVLTNISLIHRDPKIWSNPLSFKPERFEKEGEENKLITFGLGRRACAGQVLGQRLVTYTVALLIQCFQWKRESEEKLDMAIGKGLVMTKLIPLQAMCKSLPIVNKI</sequence>
<proteinExistence type="inferred from homology"/>
<keyword evidence="5 7" id="KW-0503">Monooxygenase</keyword>
<keyword evidence="9" id="KW-1185">Reference proteome</keyword>
<organism evidence="8 9">
    <name type="scientific">Flemingia macrophylla</name>
    <dbReference type="NCBI Taxonomy" id="520843"/>
    <lineage>
        <taxon>Eukaryota</taxon>
        <taxon>Viridiplantae</taxon>
        <taxon>Streptophyta</taxon>
        <taxon>Embryophyta</taxon>
        <taxon>Tracheophyta</taxon>
        <taxon>Spermatophyta</taxon>
        <taxon>Magnoliopsida</taxon>
        <taxon>eudicotyledons</taxon>
        <taxon>Gunneridae</taxon>
        <taxon>Pentapetalae</taxon>
        <taxon>rosids</taxon>
        <taxon>fabids</taxon>
        <taxon>Fabales</taxon>
        <taxon>Fabaceae</taxon>
        <taxon>Papilionoideae</taxon>
        <taxon>50 kb inversion clade</taxon>
        <taxon>NPAAA clade</taxon>
        <taxon>indigoferoid/millettioid clade</taxon>
        <taxon>Phaseoleae</taxon>
        <taxon>Flemingia</taxon>
    </lineage>
</organism>
<comment type="similarity">
    <text evidence="7">Belongs to the cytochrome P450 family.</text>
</comment>
<dbReference type="PANTHER" id="PTHR47947:SF24">
    <property type="entry name" value="ISOFLAVONE 2'-HYDROXYLASE-LIKE"/>
    <property type="match status" value="1"/>
</dbReference>
<dbReference type="InterPro" id="IPR002401">
    <property type="entry name" value="Cyt_P450_E_grp-I"/>
</dbReference>
<evidence type="ECO:0000313" key="9">
    <source>
        <dbReference type="Proteomes" id="UP001603857"/>
    </source>
</evidence>
<accession>A0ABD1MWH8</accession>
<keyword evidence="3 7" id="KW-0560">Oxidoreductase</keyword>
<dbReference type="PRINTS" id="PR00385">
    <property type="entry name" value="P450"/>
</dbReference>
<keyword evidence="2 6" id="KW-0479">Metal-binding</keyword>
<comment type="cofactor">
    <cofactor evidence="6">
        <name>heme</name>
        <dbReference type="ChEBI" id="CHEBI:30413"/>
    </cofactor>
</comment>
<keyword evidence="4 6" id="KW-0408">Iron</keyword>
<dbReference type="InterPro" id="IPR036396">
    <property type="entry name" value="Cyt_P450_sf"/>
</dbReference>
<evidence type="ECO:0000256" key="7">
    <source>
        <dbReference type="RuleBase" id="RU000461"/>
    </source>
</evidence>
<evidence type="ECO:0000256" key="3">
    <source>
        <dbReference type="ARBA" id="ARBA00023002"/>
    </source>
</evidence>
<keyword evidence="1 6" id="KW-0349">Heme</keyword>
<dbReference type="PANTHER" id="PTHR47947">
    <property type="entry name" value="CYTOCHROME P450 82C3-RELATED"/>
    <property type="match status" value="1"/>
</dbReference>
<evidence type="ECO:0000256" key="5">
    <source>
        <dbReference type="ARBA" id="ARBA00023033"/>
    </source>
</evidence>
<protein>
    <recommendedName>
        <fullName evidence="10">Cytochrome P450</fullName>
    </recommendedName>
</protein>
<dbReference type="GO" id="GO:0046872">
    <property type="term" value="F:metal ion binding"/>
    <property type="evidence" value="ECO:0007669"/>
    <property type="project" value="UniProtKB-KW"/>
</dbReference>
<name>A0ABD1MWH8_9FABA</name>
<dbReference type="InterPro" id="IPR050651">
    <property type="entry name" value="Plant_Cytochrome_P450_Monoox"/>
</dbReference>
<gene>
    <name evidence="8" type="ORF">Fmac_008101</name>
</gene>
<dbReference type="Proteomes" id="UP001603857">
    <property type="component" value="Unassembled WGS sequence"/>
</dbReference>
<dbReference type="PRINTS" id="PR00463">
    <property type="entry name" value="EP450I"/>
</dbReference>
<dbReference type="InterPro" id="IPR017972">
    <property type="entry name" value="Cyt_P450_CS"/>
</dbReference>